<evidence type="ECO:0000256" key="2">
    <source>
        <dbReference type="SAM" id="Phobius"/>
    </source>
</evidence>
<keyword evidence="2" id="KW-1133">Transmembrane helix</keyword>
<dbReference type="EMBL" id="MN740401">
    <property type="protein sequence ID" value="QHU04481.1"/>
    <property type="molecule type" value="Genomic_DNA"/>
</dbReference>
<sequence length="105" mass="11204">MDIWETLGLAFGSVCVFVVLHMAIFLLVRWMYPPTVMPAPMVLPTPAPVPAPLPPPTMAAPPPPAEPPLPEYYTQPAKKENAEANSVTVPMAPSSQEGATNIADL</sequence>
<evidence type="ECO:0000256" key="1">
    <source>
        <dbReference type="SAM" id="MobiDB-lite"/>
    </source>
</evidence>
<feature type="compositionally biased region" description="Pro residues" evidence="1">
    <location>
        <begin position="48"/>
        <end position="70"/>
    </location>
</feature>
<feature type="compositionally biased region" description="Polar residues" evidence="1">
    <location>
        <begin position="83"/>
        <end position="99"/>
    </location>
</feature>
<keyword evidence="2" id="KW-0812">Transmembrane</keyword>
<feature type="transmembrane region" description="Helical" evidence="2">
    <location>
        <begin position="6"/>
        <end position="28"/>
    </location>
</feature>
<reference evidence="3" key="1">
    <citation type="journal article" date="2020" name="Nature">
        <title>Giant virus diversity and host interactions through global metagenomics.</title>
        <authorList>
            <person name="Schulz F."/>
            <person name="Roux S."/>
            <person name="Paez-Espino D."/>
            <person name="Jungbluth S."/>
            <person name="Walsh D.A."/>
            <person name="Denef V.J."/>
            <person name="McMahon K.D."/>
            <person name="Konstantinidis K.T."/>
            <person name="Eloe-Fadrosh E.A."/>
            <person name="Kyrpides N.C."/>
            <person name="Woyke T."/>
        </authorList>
    </citation>
    <scope>NUCLEOTIDE SEQUENCE</scope>
    <source>
        <strain evidence="3">GVMAG-M-3300027708-51</strain>
    </source>
</reference>
<keyword evidence="2" id="KW-0472">Membrane</keyword>
<evidence type="ECO:0000313" key="3">
    <source>
        <dbReference type="EMBL" id="QHU04481.1"/>
    </source>
</evidence>
<feature type="region of interest" description="Disordered" evidence="1">
    <location>
        <begin position="48"/>
        <end position="105"/>
    </location>
</feature>
<proteinExistence type="predicted"/>
<name>A0A6C0JHN3_9ZZZZ</name>
<organism evidence="3">
    <name type="scientific">viral metagenome</name>
    <dbReference type="NCBI Taxonomy" id="1070528"/>
    <lineage>
        <taxon>unclassified sequences</taxon>
        <taxon>metagenomes</taxon>
        <taxon>organismal metagenomes</taxon>
    </lineage>
</organism>
<dbReference type="AlphaFoldDB" id="A0A6C0JHN3"/>
<protein>
    <submittedName>
        <fullName evidence="3">Uncharacterized protein</fullName>
    </submittedName>
</protein>
<accession>A0A6C0JHN3</accession>